<evidence type="ECO:0000256" key="5">
    <source>
        <dbReference type="SAM" id="SignalP"/>
    </source>
</evidence>
<dbReference type="GO" id="GO:0005576">
    <property type="term" value="C:extracellular region"/>
    <property type="evidence" value="ECO:0007669"/>
    <property type="project" value="UniProtKB-SubCell"/>
</dbReference>
<evidence type="ECO:0000256" key="3">
    <source>
        <dbReference type="RuleBase" id="RU361173"/>
    </source>
</evidence>
<evidence type="ECO:0000313" key="7">
    <source>
        <dbReference type="EMBL" id="KAB5590939.1"/>
    </source>
</evidence>
<dbReference type="InterPro" id="IPR045032">
    <property type="entry name" value="PEL"/>
</dbReference>
<dbReference type="PANTHER" id="PTHR31683">
    <property type="entry name" value="PECTATE LYASE 18-RELATED"/>
    <property type="match status" value="1"/>
</dbReference>
<dbReference type="Pfam" id="PF00544">
    <property type="entry name" value="Pectate_lyase_4"/>
    <property type="match status" value="1"/>
</dbReference>
<organism evidence="7 8">
    <name type="scientific">Ceratobasidium theobromae</name>
    <dbReference type="NCBI Taxonomy" id="1582974"/>
    <lineage>
        <taxon>Eukaryota</taxon>
        <taxon>Fungi</taxon>
        <taxon>Dikarya</taxon>
        <taxon>Basidiomycota</taxon>
        <taxon>Agaricomycotina</taxon>
        <taxon>Agaricomycetes</taxon>
        <taxon>Cantharellales</taxon>
        <taxon>Ceratobasidiaceae</taxon>
        <taxon>Ceratobasidium</taxon>
    </lineage>
</organism>
<feature type="signal peptide" evidence="5">
    <location>
        <begin position="1"/>
        <end position="20"/>
    </location>
</feature>
<protein>
    <submittedName>
        <fullName evidence="7">Polysaccharide lyase family 1 protein</fullName>
    </submittedName>
</protein>
<comment type="caution">
    <text evidence="7">The sequence shown here is derived from an EMBL/GenBank/DDBJ whole genome shotgun (WGS) entry which is preliminary data.</text>
</comment>
<dbReference type="SMART" id="SM00656">
    <property type="entry name" value="Amb_all"/>
    <property type="match status" value="1"/>
</dbReference>
<dbReference type="OrthoDB" id="1637350at2759"/>
<dbReference type="GO" id="GO:0000272">
    <property type="term" value="P:polysaccharide catabolic process"/>
    <property type="evidence" value="ECO:0007669"/>
    <property type="project" value="UniProtKB-KW"/>
</dbReference>
<keyword evidence="3" id="KW-0624">Polysaccharide degradation</keyword>
<dbReference type="InterPro" id="IPR011050">
    <property type="entry name" value="Pectin_lyase_fold/virulence"/>
</dbReference>
<feature type="compositionally biased region" description="Low complexity" evidence="4">
    <location>
        <begin position="140"/>
        <end position="166"/>
    </location>
</feature>
<dbReference type="EMBL" id="SSOP01000135">
    <property type="protein sequence ID" value="KAB5590939.1"/>
    <property type="molecule type" value="Genomic_DNA"/>
</dbReference>
<sequence>MRFSVVSVSLLAALVPFVAAAPTCEHQANATEDASIGKPIVGASTPNVTEGAGTANVTMGAGAANVTVPVGAGNATEGNSDGPENDKTTEEDDDDSDDESDDGEGSENGAGEPTEGAGPNNSTEAPKGEEGPKAGTGDLTEGAGAANATEGAGAGNATEGAGAGNATPNNSTEEATKGEGSKTVDLTEGANAGNVTAPAEASNATASNSTEANSGAGNKAASTELASEAANIGYASQGGTTGGIGGATVTVSTLEELTSAVASDDAKIVIVSGAITGNTVIRVGSNTSILGKSGASLTGVGLRILGKTNVIVRNIKISKVLASAGDALAVQQSSKVWLDHLDLSSDRDHDKDYYDGLLDITRGSTQVTVSNSYLHDHFKASLVGHVDTNAEEDKVITVTYALNKWENINSRMPSVRAGTSHIYNNLFLNSNDGINTRVGAQILVENNVWEGVSKALYSTEGFAVSHNNNFGEGANTAPQGTFAKAPYDYDLLDVEKVKEAVASSGATLAF</sequence>
<dbReference type="Gene3D" id="2.160.20.10">
    <property type="entry name" value="Single-stranded right-handed beta-helix, Pectin lyase-like"/>
    <property type="match status" value="1"/>
</dbReference>
<accession>A0A5N5QH37</accession>
<reference evidence="7 8" key="1">
    <citation type="journal article" date="2019" name="Fungal Biol. Biotechnol.">
        <title>Draft genome sequence of fastidious pathogen Ceratobasidium theobromae, which causes vascular-streak dieback in Theobroma cacao.</title>
        <authorList>
            <person name="Ali S.S."/>
            <person name="Asman A."/>
            <person name="Shao J."/>
            <person name="Firmansyah A.P."/>
            <person name="Susilo A.W."/>
            <person name="Rosmana A."/>
            <person name="McMahon P."/>
            <person name="Junaid M."/>
            <person name="Guest D."/>
            <person name="Kheng T.Y."/>
            <person name="Meinhardt L.W."/>
            <person name="Bailey B.A."/>
        </authorList>
    </citation>
    <scope>NUCLEOTIDE SEQUENCE [LARGE SCALE GENOMIC DNA]</scope>
    <source>
        <strain evidence="7 8">CT2</strain>
    </source>
</reference>
<feature type="compositionally biased region" description="Acidic residues" evidence="4">
    <location>
        <begin position="89"/>
        <end position="105"/>
    </location>
</feature>
<feature type="region of interest" description="Disordered" evidence="4">
    <location>
        <begin position="68"/>
        <end position="220"/>
    </location>
</feature>
<keyword evidence="8" id="KW-1185">Reference proteome</keyword>
<gene>
    <name evidence="7" type="ORF">CTheo_5633</name>
</gene>
<evidence type="ECO:0000256" key="4">
    <source>
        <dbReference type="SAM" id="MobiDB-lite"/>
    </source>
</evidence>
<keyword evidence="2 3" id="KW-0456">Lyase</keyword>
<evidence type="ECO:0000256" key="1">
    <source>
        <dbReference type="ARBA" id="ARBA00010980"/>
    </source>
</evidence>
<comment type="similarity">
    <text evidence="1 3">Belongs to the polysaccharide lyase 1 family.</text>
</comment>
<evidence type="ECO:0000256" key="2">
    <source>
        <dbReference type="ARBA" id="ARBA00023239"/>
    </source>
</evidence>
<dbReference type="Proteomes" id="UP000383932">
    <property type="component" value="Unassembled WGS sequence"/>
</dbReference>
<keyword evidence="3" id="KW-0964">Secreted</keyword>
<keyword evidence="5" id="KW-0732">Signal</keyword>
<keyword evidence="3" id="KW-0119">Carbohydrate metabolism</keyword>
<dbReference type="AlphaFoldDB" id="A0A5N5QH37"/>
<feature type="chain" id="PRO_5024393816" evidence="5">
    <location>
        <begin position="21"/>
        <end position="510"/>
    </location>
</feature>
<dbReference type="InterPro" id="IPR002022">
    <property type="entry name" value="Pec_lyase"/>
</dbReference>
<dbReference type="GO" id="GO:0030570">
    <property type="term" value="F:pectate lyase activity"/>
    <property type="evidence" value="ECO:0007669"/>
    <property type="project" value="InterPro"/>
</dbReference>
<feature type="compositionally biased region" description="Low complexity" evidence="4">
    <location>
        <begin position="199"/>
        <end position="218"/>
    </location>
</feature>
<name>A0A5N5QH37_9AGAM</name>
<evidence type="ECO:0000313" key="8">
    <source>
        <dbReference type="Proteomes" id="UP000383932"/>
    </source>
</evidence>
<comment type="subcellular location">
    <subcellularLocation>
        <location evidence="3">Secreted</location>
    </subcellularLocation>
</comment>
<feature type="domain" description="Pectate lyase" evidence="6">
    <location>
        <begin position="244"/>
        <end position="455"/>
    </location>
</feature>
<dbReference type="SUPFAM" id="SSF51126">
    <property type="entry name" value="Pectin lyase-like"/>
    <property type="match status" value="1"/>
</dbReference>
<evidence type="ECO:0000259" key="6">
    <source>
        <dbReference type="SMART" id="SM00656"/>
    </source>
</evidence>
<proteinExistence type="inferred from homology"/>
<dbReference type="PANTHER" id="PTHR31683:SF18">
    <property type="entry name" value="PECTATE LYASE 21-RELATED"/>
    <property type="match status" value="1"/>
</dbReference>
<dbReference type="InterPro" id="IPR012334">
    <property type="entry name" value="Pectin_lyas_fold"/>
</dbReference>